<protein>
    <submittedName>
        <fullName evidence="1">Phosphate transport system substrate-binding protein</fullName>
    </submittedName>
</protein>
<gene>
    <name evidence="1" type="ORF">BN1044_02509</name>
</gene>
<dbReference type="AlphaFoldDB" id="A0A1C6Z208"/>
<dbReference type="OrthoDB" id="5957568at2"/>
<evidence type="ECO:0000313" key="1">
    <source>
        <dbReference type="EMBL" id="SCM53021.1"/>
    </source>
</evidence>
<organism evidence="1 2">
    <name type="scientific">Hafnia alvei</name>
    <dbReference type="NCBI Taxonomy" id="569"/>
    <lineage>
        <taxon>Bacteria</taxon>
        <taxon>Pseudomonadati</taxon>
        <taxon>Pseudomonadota</taxon>
        <taxon>Gammaproteobacteria</taxon>
        <taxon>Enterobacterales</taxon>
        <taxon>Hafniaceae</taxon>
        <taxon>Hafnia</taxon>
    </lineage>
</organism>
<dbReference type="EMBL" id="FMIQ01000046">
    <property type="protein sequence ID" value="SCM53021.1"/>
    <property type="molecule type" value="Genomic_DNA"/>
</dbReference>
<dbReference type="Proteomes" id="UP000094844">
    <property type="component" value="Unassembled WGS sequence"/>
</dbReference>
<dbReference type="RefSeq" id="WP_072308990.1">
    <property type="nucleotide sequence ID" value="NZ_FMIQ01000046.1"/>
</dbReference>
<proteinExistence type="predicted"/>
<reference evidence="1 2" key="1">
    <citation type="submission" date="2016-09" db="EMBL/GenBank/DDBJ databases">
        <authorList>
            <person name="Capua I."/>
            <person name="De Benedictis P."/>
            <person name="Joannis T."/>
            <person name="Lombin L.H."/>
            <person name="Cattoli G."/>
        </authorList>
    </citation>
    <scope>NUCLEOTIDE SEQUENCE [LARGE SCALE GENOMIC DNA]</scope>
    <source>
        <strain evidence="1 2">GB001</strain>
    </source>
</reference>
<sequence length="100" mass="11836">MTKILSHYLDILNLEIRIGNAKSSFKEDNWSIIYAETWESYEPLLIYNGDLLTTNYISLFSGPVRVQDEDSMKQWVKEKAPAMPYKLAQCFLWYAKYRDN</sequence>
<name>A0A1C6Z208_HAFAL</name>
<evidence type="ECO:0000313" key="2">
    <source>
        <dbReference type="Proteomes" id="UP000094844"/>
    </source>
</evidence>
<accession>A0A1C6Z208</accession>